<dbReference type="Pfam" id="PF16747">
    <property type="entry name" value="Adhesin_E"/>
    <property type="match status" value="1"/>
</dbReference>
<sequence>MLAYAPIASAVEWTKIAENSVNDKFFVDESSIQRNSSIVWYWEYREFPQANNAFLETKVDQPLHGAVIRWSVDCTNKSQRLRKVNAYTKNRKLIQKFEYGDNGTLSQPKPGSSAYAVVDYVCTPKDQAKPEPK</sequence>
<evidence type="ECO:0000313" key="3">
    <source>
        <dbReference type="Proteomes" id="UP000238634"/>
    </source>
</evidence>
<organism evidence="2 3">
    <name type="scientific">Phormidesmis priestleyi ULC007</name>
    <dbReference type="NCBI Taxonomy" id="1920490"/>
    <lineage>
        <taxon>Bacteria</taxon>
        <taxon>Bacillati</taxon>
        <taxon>Cyanobacteriota</taxon>
        <taxon>Cyanophyceae</taxon>
        <taxon>Leptolyngbyales</taxon>
        <taxon>Leptolyngbyaceae</taxon>
        <taxon>Phormidesmis</taxon>
    </lineage>
</organism>
<reference evidence="2 3" key="2">
    <citation type="submission" date="2018-03" db="EMBL/GenBank/DDBJ databases">
        <title>The ancient ancestry and fast evolution of plastids.</title>
        <authorList>
            <person name="Moore K.R."/>
            <person name="Magnabosco C."/>
            <person name="Momper L."/>
            <person name="Gold D.A."/>
            <person name="Bosak T."/>
            <person name="Fournier G.P."/>
        </authorList>
    </citation>
    <scope>NUCLEOTIDE SEQUENCE [LARGE SCALE GENOMIC DNA]</scope>
    <source>
        <strain evidence="2 3">ULC007</strain>
    </source>
</reference>
<accession>A0A2T1D9B8</accession>
<dbReference type="OrthoDB" id="530635at2"/>
<dbReference type="EMBL" id="PVWG01000033">
    <property type="protein sequence ID" value="PSB17057.1"/>
    <property type="molecule type" value="Genomic_DNA"/>
</dbReference>
<proteinExistence type="predicted"/>
<name>A0A2T1D9B8_9CYAN</name>
<evidence type="ECO:0000313" key="2">
    <source>
        <dbReference type="EMBL" id="PSB17057.1"/>
    </source>
</evidence>
<reference evidence="2 3" key="1">
    <citation type="submission" date="2018-02" db="EMBL/GenBank/DDBJ databases">
        <authorList>
            <person name="Cohen D.B."/>
            <person name="Kent A.D."/>
        </authorList>
    </citation>
    <scope>NUCLEOTIDE SEQUENCE [LARGE SCALE GENOMIC DNA]</scope>
    <source>
        <strain evidence="2 3">ULC007</strain>
    </source>
</reference>
<comment type="caution">
    <text evidence="2">The sequence shown here is derived from an EMBL/GenBank/DDBJ whole genome shotgun (WGS) entry which is preliminary data.</text>
</comment>
<protein>
    <recommendedName>
        <fullName evidence="1">Surface-adhesin protein E-like domain-containing protein</fullName>
    </recommendedName>
</protein>
<keyword evidence="3" id="KW-1185">Reference proteome</keyword>
<dbReference type="STRING" id="1920490.GCA_001895925_01967"/>
<dbReference type="AlphaFoldDB" id="A0A2T1D9B8"/>
<dbReference type="Proteomes" id="UP000238634">
    <property type="component" value="Unassembled WGS sequence"/>
</dbReference>
<evidence type="ECO:0000259" key="1">
    <source>
        <dbReference type="Pfam" id="PF16747"/>
    </source>
</evidence>
<feature type="domain" description="Surface-adhesin protein E-like" evidence="1">
    <location>
        <begin position="13"/>
        <end position="123"/>
    </location>
</feature>
<gene>
    <name evidence="2" type="ORF">C7B65_19795</name>
</gene>
<dbReference type="InterPro" id="IPR031939">
    <property type="entry name" value="Adhesin_E-like"/>
</dbReference>